<evidence type="ECO:0000313" key="3">
    <source>
        <dbReference type="Proteomes" id="UP000037069"/>
    </source>
</evidence>
<comment type="caution">
    <text evidence="2">The sequence shown here is derived from an EMBL/GenBank/DDBJ whole genome shotgun (WGS) entry which is preliminary data.</text>
</comment>
<sequence>MDNIFVNSHNTQFTGIHTTGYTMGCTNYNIARINTATATMSAIVTHRNLMGIFTNMGGVTTNNTSIGFSKKIIAKIEQYFKSLTLRSSQRVENSSYEMTPQSWQGKFWPPEKTGSFSLNLHVQNSMDEKRQPLETTTQGQLCRHSSHTAL</sequence>
<proteinExistence type="predicted"/>
<dbReference type="Proteomes" id="UP000037069">
    <property type="component" value="Unassembled WGS sequence"/>
</dbReference>
<reference evidence="2 3" key="1">
    <citation type="journal article" date="2015" name="Nat. Commun.">
        <title>Lucilia cuprina genome unlocks parasitic fly biology to underpin future interventions.</title>
        <authorList>
            <person name="Anstead C.A."/>
            <person name="Korhonen P.K."/>
            <person name="Young N.D."/>
            <person name="Hall R.S."/>
            <person name="Jex A.R."/>
            <person name="Murali S.C."/>
            <person name="Hughes D.S."/>
            <person name="Lee S.F."/>
            <person name="Perry T."/>
            <person name="Stroehlein A.J."/>
            <person name="Ansell B.R."/>
            <person name="Breugelmans B."/>
            <person name="Hofmann A."/>
            <person name="Qu J."/>
            <person name="Dugan S."/>
            <person name="Lee S.L."/>
            <person name="Chao H."/>
            <person name="Dinh H."/>
            <person name="Han Y."/>
            <person name="Doddapaneni H.V."/>
            <person name="Worley K.C."/>
            <person name="Muzny D.M."/>
            <person name="Ioannidis P."/>
            <person name="Waterhouse R.M."/>
            <person name="Zdobnov E.M."/>
            <person name="James P.J."/>
            <person name="Bagnall N.H."/>
            <person name="Kotze A.C."/>
            <person name="Gibbs R.A."/>
            <person name="Richards S."/>
            <person name="Batterham P."/>
            <person name="Gasser R.B."/>
        </authorList>
    </citation>
    <scope>NUCLEOTIDE SEQUENCE [LARGE SCALE GENOMIC DNA]</scope>
    <source>
        <strain evidence="2 3">LS</strain>
        <tissue evidence="2">Full body</tissue>
    </source>
</reference>
<feature type="region of interest" description="Disordered" evidence="1">
    <location>
        <begin position="127"/>
        <end position="150"/>
    </location>
</feature>
<accession>A0A0L0C5H0</accession>
<keyword evidence="3" id="KW-1185">Reference proteome</keyword>
<gene>
    <name evidence="2" type="ORF">FF38_12326</name>
</gene>
<name>A0A0L0C5H0_LUCCU</name>
<dbReference type="EMBL" id="JRES01000890">
    <property type="protein sequence ID" value="KNC27530.1"/>
    <property type="molecule type" value="Genomic_DNA"/>
</dbReference>
<protein>
    <submittedName>
        <fullName evidence="2">Uncharacterized protein</fullName>
    </submittedName>
</protein>
<organism evidence="2 3">
    <name type="scientific">Lucilia cuprina</name>
    <name type="common">Green bottle fly</name>
    <name type="synonym">Australian sheep blowfly</name>
    <dbReference type="NCBI Taxonomy" id="7375"/>
    <lineage>
        <taxon>Eukaryota</taxon>
        <taxon>Metazoa</taxon>
        <taxon>Ecdysozoa</taxon>
        <taxon>Arthropoda</taxon>
        <taxon>Hexapoda</taxon>
        <taxon>Insecta</taxon>
        <taxon>Pterygota</taxon>
        <taxon>Neoptera</taxon>
        <taxon>Endopterygota</taxon>
        <taxon>Diptera</taxon>
        <taxon>Brachycera</taxon>
        <taxon>Muscomorpha</taxon>
        <taxon>Oestroidea</taxon>
        <taxon>Calliphoridae</taxon>
        <taxon>Luciliinae</taxon>
        <taxon>Lucilia</taxon>
    </lineage>
</organism>
<evidence type="ECO:0000313" key="2">
    <source>
        <dbReference type="EMBL" id="KNC27530.1"/>
    </source>
</evidence>
<dbReference type="AlphaFoldDB" id="A0A0L0C5H0"/>
<evidence type="ECO:0000256" key="1">
    <source>
        <dbReference type="SAM" id="MobiDB-lite"/>
    </source>
</evidence>